<evidence type="ECO:0000256" key="2">
    <source>
        <dbReference type="SAM" id="Phobius"/>
    </source>
</evidence>
<dbReference type="SUPFAM" id="SSF52540">
    <property type="entry name" value="P-loop containing nucleoside triphosphate hydrolases"/>
    <property type="match status" value="1"/>
</dbReference>
<dbReference type="InterPro" id="IPR015894">
    <property type="entry name" value="Guanylate-bd_N"/>
</dbReference>
<evidence type="ECO:0000256" key="1">
    <source>
        <dbReference type="SAM" id="MobiDB-lite"/>
    </source>
</evidence>
<proteinExistence type="predicted"/>
<keyword evidence="2" id="KW-0812">Transmembrane</keyword>
<feature type="compositionally biased region" description="Polar residues" evidence="1">
    <location>
        <begin position="455"/>
        <end position="465"/>
    </location>
</feature>
<dbReference type="PANTHER" id="PTHR10751">
    <property type="entry name" value="GUANYLATE BINDING PROTEIN"/>
    <property type="match status" value="1"/>
</dbReference>
<dbReference type="OrthoDB" id="2135133at2759"/>
<dbReference type="VEuPathDB" id="PiroplasmaDB:TA13590"/>
<keyword evidence="6" id="KW-1185">Reference proteome</keyword>
<keyword evidence="2" id="KW-1133">Transmembrane helix</keyword>
<feature type="region of interest" description="Disordered" evidence="1">
    <location>
        <begin position="436"/>
        <end position="465"/>
    </location>
</feature>
<evidence type="ECO:0000313" key="6">
    <source>
        <dbReference type="Proteomes" id="UP000001950"/>
    </source>
</evidence>
<gene>
    <name evidence="5" type="ORF">TA13590</name>
</gene>
<feature type="signal peptide" evidence="3">
    <location>
        <begin position="1"/>
        <end position="24"/>
    </location>
</feature>
<dbReference type="Proteomes" id="UP000001950">
    <property type="component" value="Chromosome 2"/>
</dbReference>
<evidence type="ECO:0000259" key="4">
    <source>
        <dbReference type="Pfam" id="PF02263"/>
    </source>
</evidence>
<feature type="transmembrane region" description="Helical" evidence="2">
    <location>
        <begin position="1264"/>
        <end position="1283"/>
    </location>
</feature>
<name>Q4UEL6_THEAN</name>
<feature type="domain" description="Guanylate-binding protein N-terminal" evidence="4">
    <location>
        <begin position="121"/>
        <end position="218"/>
    </location>
</feature>
<feature type="transmembrane region" description="Helical" evidence="2">
    <location>
        <begin position="1196"/>
        <end position="1213"/>
    </location>
</feature>
<dbReference type="STRING" id="5874.Q4UEL6"/>
<dbReference type="Gene3D" id="3.40.50.300">
    <property type="entry name" value="P-loop containing nucleotide triphosphate hydrolases"/>
    <property type="match status" value="1"/>
</dbReference>
<keyword evidence="3" id="KW-0732">Signal</keyword>
<feature type="transmembrane region" description="Helical" evidence="2">
    <location>
        <begin position="1170"/>
        <end position="1190"/>
    </location>
</feature>
<evidence type="ECO:0000313" key="5">
    <source>
        <dbReference type="EMBL" id="CAI74473.1"/>
    </source>
</evidence>
<evidence type="ECO:0000256" key="3">
    <source>
        <dbReference type="SAM" id="SignalP"/>
    </source>
</evidence>
<dbReference type="Pfam" id="PF02263">
    <property type="entry name" value="GBP"/>
    <property type="match status" value="1"/>
</dbReference>
<dbReference type="OMA" id="FQEFYYL"/>
<dbReference type="GeneID" id="3861814"/>
<accession>Q4UEL6</accession>
<dbReference type="InterPro" id="IPR027417">
    <property type="entry name" value="P-loop_NTPase"/>
</dbReference>
<dbReference type="EMBL" id="CR940348">
    <property type="protein sequence ID" value="CAI74473.1"/>
    <property type="molecule type" value="Genomic_DNA"/>
</dbReference>
<dbReference type="GO" id="GO:0003924">
    <property type="term" value="F:GTPase activity"/>
    <property type="evidence" value="ECO:0007669"/>
    <property type="project" value="InterPro"/>
</dbReference>
<feature type="compositionally biased region" description="Basic and acidic residues" evidence="1">
    <location>
        <begin position="436"/>
        <end position="454"/>
    </location>
</feature>
<dbReference type="GO" id="GO:0005525">
    <property type="term" value="F:GTP binding"/>
    <property type="evidence" value="ECO:0007669"/>
    <property type="project" value="InterPro"/>
</dbReference>
<dbReference type="KEGG" id="tan:TA13590"/>
<dbReference type="InParanoid" id="Q4UEL6"/>
<organism evidence="5 6">
    <name type="scientific">Theileria annulata</name>
    <dbReference type="NCBI Taxonomy" id="5874"/>
    <lineage>
        <taxon>Eukaryota</taxon>
        <taxon>Sar</taxon>
        <taxon>Alveolata</taxon>
        <taxon>Apicomplexa</taxon>
        <taxon>Aconoidasida</taxon>
        <taxon>Piroplasmida</taxon>
        <taxon>Theileriidae</taxon>
        <taxon>Theileria</taxon>
    </lineage>
</organism>
<feature type="chain" id="PRO_5004244965" description="Guanylate-binding protein N-terminal domain-containing protein" evidence="3">
    <location>
        <begin position="25"/>
        <end position="1311"/>
    </location>
</feature>
<sequence>MQLIIKSVVLPVILLLQSLNTNVAYLVINGFLLSSNFVKCNKVENDSLDVNSQLNLEILSQKSTLHTQTVDSNVLNKTNTKYTPNNKNTKQNNCEYILCFSDELELGEPLQLVYPNDDHTELLVDPEVLNHLKTIPGPIYPVAVVGSFNSGKSFLLNLINDNVLCKSGLIKDLESSKSNWHNLKFSNILSPEMCSKIFKVSKTPEPETLGIWVYSKPLKITRSRLQEKLQNYHEAENIDKYSLKTKKSRESDYQHTKLLRNKSDPYEDESLSETVNVLLFDVEGFNSHKNIFRYDEAIFSIVSLICAEIVYLSPRTLNSSDLLLMEDLIKCSLQSKISNLYKIYTGLEGFEHEKEEIFQYFFKMFENKNLTFLINEFKFTPEQALSNLVNLLRAPRRDLPLHEFFFYKNQKINIGNYDFRADFVKKIKHKVDKDESSKDKLPVKREYSPTKDDQQTIASSNKNVCSTDSPEQIDVKFSRFGYIFHMMFNSVNISTLPSTSSGIFSRIFDTDETKTPKDNETNTFEKYFERLGHFKFELFLRALRNPLLKHCSVDESTSTCHMSGRDLAEIVNFSMKILSMNKFYKLATNLTSNEWIKITENDAFDRLVKVLRLSRLLMIQNDLSHNYKDILMKFITGKKYHIDLENLEQNMDDGQKNKSELIVRRSPIPSMSLFEKYSFKLRNEFLELLLKTFENEGLSTDFKDAWSSLASEFDSFSEEASEKLSETIKEHCGRVSEEVFGVLDDKVEQVRLPALPSKLKFLHFFKDEFKRRFILLVDSEETEFEDTETQTYDKLVETKKEHSLFYDSVCESVLSDYLNKLDEKISELLDTNQKMIDHHFSSVYSKALNHFRSNFSRVDENYELPIEEPLSRSTTLIKEAQNILMTNLGEFHALEFLVSEVKNKLNMALNQEMEVFKTNYHKRCHQKLDNMQNHYLNNYAVFLNSFAPLPTSPELIHMYHEFLKHVSKEELFRVYCTDYMDIDKRHNKLEQKLNDKLKEMLAENVKIASEALEPDFQLFDKYLLTQVNNSRFYNVFRYNAKKYASYKITPKFVYTKLNLGLDQLSIKCPIEDLGLKVLYSQESRRILPRKGPTTPKRGFNSRFTSDSYRMGLGINPGTESDFNFEDLRAKFIRMNRTNIHYKFVDGIVGRYMDTHMLEFKKMFLNNHCKAIVLVCSIILLGLSTLSFSLAQKGFDRLLFAILGFGSYSFLVGMETTKRNLRRFLEFLKRVLKKVMLAFLKVLKRLLNKLFALLAAYITKLFVKLGFMYTFLIGFLSAATLYVYSKYVSYRRKKSQEYCNIKVPTKLLKNLT</sequence>
<protein>
    <recommendedName>
        <fullName evidence="4">Guanylate-binding protein N-terminal domain-containing protein</fullName>
    </recommendedName>
</protein>
<dbReference type="eggNOG" id="KOG2037">
    <property type="taxonomic scope" value="Eukaryota"/>
</dbReference>
<dbReference type="RefSeq" id="XP_952205.1">
    <property type="nucleotide sequence ID" value="XM_947112.1"/>
</dbReference>
<reference evidence="5 6" key="1">
    <citation type="journal article" date="2005" name="Science">
        <title>Genome of the host-cell transforming parasite Theileria annulata compared with T. parva.</title>
        <authorList>
            <person name="Pain A."/>
            <person name="Renauld H."/>
            <person name="Berriman M."/>
            <person name="Murphy L."/>
            <person name="Yeats C.A."/>
            <person name="Weir W."/>
            <person name="Kerhornou A."/>
            <person name="Aslett M."/>
            <person name="Bishop R."/>
            <person name="Bouchier C."/>
            <person name="Cochet M."/>
            <person name="Coulson R.M.R."/>
            <person name="Cronin A."/>
            <person name="de Villiers E.P."/>
            <person name="Fraser A."/>
            <person name="Fosker N."/>
            <person name="Gardner M."/>
            <person name="Goble A."/>
            <person name="Griffiths-Jones S."/>
            <person name="Harris D.E."/>
            <person name="Katzer F."/>
            <person name="Larke N."/>
            <person name="Lord A."/>
            <person name="Maser P."/>
            <person name="McKellar S."/>
            <person name="Mooney P."/>
            <person name="Morton F."/>
            <person name="Nene V."/>
            <person name="O'Neil S."/>
            <person name="Price C."/>
            <person name="Quail M.A."/>
            <person name="Rabbinowitsch E."/>
            <person name="Rawlings N.D."/>
            <person name="Rutter S."/>
            <person name="Saunders D."/>
            <person name="Seeger K."/>
            <person name="Shah T."/>
            <person name="Squares R."/>
            <person name="Squares S."/>
            <person name="Tivey A."/>
            <person name="Walker A.R."/>
            <person name="Woodward J."/>
            <person name="Dobbelaere D.A.E."/>
            <person name="Langsley G."/>
            <person name="Rajandream M.A."/>
            <person name="McKeever D."/>
            <person name="Shiels B."/>
            <person name="Tait A."/>
            <person name="Barrell B.G."/>
            <person name="Hall N."/>
        </authorList>
    </citation>
    <scope>NUCLEOTIDE SEQUENCE [LARGE SCALE GENOMIC DNA]</scope>
    <source>
        <strain evidence="6">Ankara</strain>
    </source>
</reference>
<keyword evidence="2" id="KW-0472">Membrane</keyword>